<dbReference type="InterPro" id="IPR013083">
    <property type="entry name" value="Znf_RING/FYVE/PHD"/>
</dbReference>
<dbReference type="Gene3D" id="3.30.40.10">
    <property type="entry name" value="Zinc/RING finger domain, C3HC4 (zinc finger)"/>
    <property type="match status" value="1"/>
</dbReference>
<name>A0A0D3KF95_EMIH1</name>
<dbReference type="KEGG" id="ehx:EMIHUDRAFT_228601"/>
<feature type="compositionally biased region" description="Basic and acidic residues" evidence="1">
    <location>
        <begin position="11"/>
        <end position="21"/>
    </location>
</feature>
<accession>A0A0D3KF95</accession>
<evidence type="ECO:0000256" key="1">
    <source>
        <dbReference type="SAM" id="MobiDB-lite"/>
    </source>
</evidence>
<dbReference type="HOGENOM" id="CLU_172169_0_0_1"/>
<reference evidence="3" key="1">
    <citation type="journal article" date="2013" name="Nature">
        <title>Pan genome of the phytoplankton Emiliania underpins its global distribution.</title>
        <authorList>
            <person name="Read B.A."/>
            <person name="Kegel J."/>
            <person name="Klute M.J."/>
            <person name="Kuo A."/>
            <person name="Lefebvre S.C."/>
            <person name="Maumus F."/>
            <person name="Mayer C."/>
            <person name="Miller J."/>
            <person name="Monier A."/>
            <person name="Salamov A."/>
            <person name="Young J."/>
            <person name="Aguilar M."/>
            <person name="Claverie J.M."/>
            <person name="Frickenhaus S."/>
            <person name="Gonzalez K."/>
            <person name="Herman E.K."/>
            <person name="Lin Y.C."/>
            <person name="Napier J."/>
            <person name="Ogata H."/>
            <person name="Sarno A.F."/>
            <person name="Shmutz J."/>
            <person name="Schroeder D."/>
            <person name="de Vargas C."/>
            <person name="Verret F."/>
            <person name="von Dassow P."/>
            <person name="Valentin K."/>
            <person name="Van de Peer Y."/>
            <person name="Wheeler G."/>
            <person name="Dacks J.B."/>
            <person name="Delwiche C.F."/>
            <person name="Dyhrman S.T."/>
            <person name="Glockner G."/>
            <person name="John U."/>
            <person name="Richards T."/>
            <person name="Worden A.Z."/>
            <person name="Zhang X."/>
            <person name="Grigoriev I.V."/>
            <person name="Allen A.E."/>
            <person name="Bidle K."/>
            <person name="Borodovsky M."/>
            <person name="Bowler C."/>
            <person name="Brownlee C."/>
            <person name="Cock J.M."/>
            <person name="Elias M."/>
            <person name="Gladyshev V.N."/>
            <person name="Groth M."/>
            <person name="Guda C."/>
            <person name="Hadaegh A."/>
            <person name="Iglesias-Rodriguez M.D."/>
            <person name="Jenkins J."/>
            <person name="Jones B.M."/>
            <person name="Lawson T."/>
            <person name="Leese F."/>
            <person name="Lindquist E."/>
            <person name="Lobanov A."/>
            <person name="Lomsadze A."/>
            <person name="Malik S.B."/>
            <person name="Marsh M.E."/>
            <person name="Mackinder L."/>
            <person name="Mock T."/>
            <person name="Mueller-Roeber B."/>
            <person name="Pagarete A."/>
            <person name="Parker M."/>
            <person name="Probert I."/>
            <person name="Quesneville H."/>
            <person name="Raines C."/>
            <person name="Rensing S.A."/>
            <person name="Riano-Pachon D.M."/>
            <person name="Richier S."/>
            <person name="Rokitta S."/>
            <person name="Shiraiwa Y."/>
            <person name="Soanes D.M."/>
            <person name="van der Giezen M."/>
            <person name="Wahlund T.M."/>
            <person name="Williams B."/>
            <person name="Wilson W."/>
            <person name="Wolfe G."/>
            <person name="Wurch L.L."/>
        </authorList>
    </citation>
    <scope>NUCLEOTIDE SEQUENCE</scope>
</reference>
<evidence type="ECO:0000313" key="2">
    <source>
        <dbReference type="EnsemblProtists" id="EOD34430"/>
    </source>
</evidence>
<reference evidence="2" key="2">
    <citation type="submission" date="2024-10" db="UniProtKB">
        <authorList>
            <consortium name="EnsemblProtists"/>
        </authorList>
    </citation>
    <scope>IDENTIFICATION</scope>
</reference>
<dbReference type="PaxDb" id="2903-EOD34430"/>
<dbReference type="Proteomes" id="UP000013827">
    <property type="component" value="Unassembled WGS sequence"/>
</dbReference>
<feature type="region of interest" description="Disordered" evidence="1">
    <location>
        <begin position="1"/>
        <end position="66"/>
    </location>
</feature>
<organism evidence="2 3">
    <name type="scientific">Emiliania huxleyi (strain CCMP1516)</name>
    <dbReference type="NCBI Taxonomy" id="280463"/>
    <lineage>
        <taxon>Eukaryota</taxon>
        <taxon>Haptista</taxon>
        <taxon>Haptophyta</taxon>
        <taxon>Prymnesiophyceae</taxon>
        <taxon>Isochrysidales</taxon>
        <taxon>Noelaerhabdaceae</taxon>
        <taxon>Emiliania</taxon>
    </lineage>
</organism>
<evidence type="ECO:0008006" key="4">
    <source>
        <dbReference type="Google" id="ProtNLM"/>
    </source>
</evidence>
<sequence>MRKHGSAAERAAAEATDRFVSTEEPVMNTPTDGADEQAEAAAVAAEAPPSSRPASFDTGRPPESTMGGETTCIICFTDPKSHIATPCGHVHVA</sequence>
<keyword evidence="3" id="KW-1185">Reference proteome</keyword>
<protein>
    <recommendedName>
        <fullName evidence="4">RING-type domain-containing protein</fullName>
    </recommendedName>
</protein>
<feature type="compositionally biased region" description="Low complexity" evidence="1">
    <location>
        <begin position="39"/>
        <end position="55"/>
    </location>
</feature>
<dbReference type="RefSeq" id="XP_005786859.1">
    <property type="nucleotide sequence ID" value="XM_005786802.1"/>
</dbReference>
<evidence type="ECO:0000313" key="3">
    <source>
        <dbReference type="Proteomes" id="UP000013827"/>
    </source>
</evidence>
<dbReference type="GeneID" id="17279700"/>
<proteinExistence type="predicted"/>
<dbReference type="AlphaFoldDB" id="A0A0D3KF95"/>
<dbReference type="EnsemblProtists" id="EOD34430">
    <property type="protein sequence ID" value="EOD34430"/>
    <property type="gene ID" value="EMIHUDRAFT_228601"/>
</dbReference>